<dbReference type="InterPro" id="IPR011991">
    <property type="entry name" value="ArsR-like_HTH"/>
</dbReference>
<comment type="similarity">
    <text evidence="6">Belongs to the biotin--protein ligase family.</text>
</comment>
<feature type="binding site" evidence="6">
    <location>
        <position position="190"/>
    </location>
    <ligand>
        <name>biotin</name>
        <dbReference type="ChEBI" id="CHEBI:57586"/>
    </ligand>
</feature>
<dbReference type="GO" id="GO:0005737">
    <property type="term" value="C:cytoplasm"/>
    <property type="evidence" value="ECO:0007669"/>
    <property type="project" value="TreeGrafter"/>
</dbReference>
<organism evidence="8 9">
    <name type="scientific">Desulfuromonas acetoxidans (strain DSM 684 / 11070)</name>
    <dbReference type="NCBI Taxonomy" id="281689"/>
    <lineage>
        <taxon>Bacteria</taxon>
        <taxon>Pseudomonadati</taxon>
        <taxon>Thermodesulfobacteriota</taxon>
        <taxon>Desulfuromonadia</taxon>
        <taxon>Desulfuromonadales</taxon>
        <taxon>Desulfuromonadaceae</taxon>
        <taxon>Desulfuromonas</taxon>
    </lineage>
</organism>
<reference evidence="8" key="2">
    <citation type="submission" date="2006-05" db="EMBL/GenBank/DDBJ databases">
        <title>Sequencing of the draft genome and assembly of Desulfuromonas acetoxidans DSM 684.</title>
        <authorList>
            <consortium name="US DOE Joint Genome Institute (JGI-PGF)"/>
            <person name="Copeland A."/>
            <person name="Lucas S."/>
            <person name="Lapidus A."/>
            <person name="Barry K."/>
            <person name="Detter J.C."/>
            <person name="Glavina del Rio T."/>
            <person name="Hammon N."/>
            <person name="Israni S."/>
            <person name="Dalin E."/>
            <person name="Tice H."/>
            <person name="Bruce D."/>
            <person name="Pitluck S."/>
            <person name="Richardson P."/>
        </authorList>
    </citation>
    <scope>NUCLEOTIDE SEQUENCE [LARGE SCALE GENOMIC DNA]</scope>
    <source>
        <strain evidence="8">DSM 684</strain>
    </source>
</reference>
<sequence length="328" mass="35832">MAEHTMRQQILEQFLADPEVILSGEDLSQRLGISRAAVWKHIRQLRTLGYQIDAVPSRGYRLTTQADLLLPAAVQSGLETISIGHRVEYFAETDSTNLRAMELAEQGAQEGTVVIADCQNGGRGRMGRRWSSPAGVNLYTSIILRPDMAPIQAAQLTFLSAVATARAFEAVAGIEVQVKWPNDILVNGCKIAGLLNELSAETEGVHHVVLGIGANLNMSREQFPDDLRRPATSVLLETGQTVSRVAFAQELYRQLDRLYPLYQQQGFVPIRLAWEALFYLQGHKVEVDCGADVFTGMVAGLADDGALLLDLEQGGQQVIYAGDVSVAD</sequence>
<feature type="domain" description="BPL/LPL catalytic" evidence="7">
    <location>
        <begin position="72"/>
        <end position="263"/>
    </location>
</feature>
<evidence type="ECO:0000256" key="2">
    <source>
        <dbReference type="ARBA" id="ARBA00022741"/>
    </source>
</evidence>
<evidence type="ECO:0000256" key="5">
    <source>
        <dbReference type="ARBA" id="ARBA00047846"/>
    </source>
</evidence>
<keyword evidence="9" id="KW-1185">Reference proteome</keyword>
<dbReference type="Gene3D" id="3.30.930.10">
    <property type="entry name" value="Bira Bifunctional Protein, Domain 2"/>
    <property type="match status" value="1"/>
</dbReference>
<dbReference type="CDD" id="cd16442">
    <property type="entry name" value="BPL"/>
    <property type="match status" value="1"/>
</dbReference>
<evidence type="ECO:0000313" key="8">
    <source>
        <dbReference type="EMBL" id="EAT14978.1"/>
    </source>
</evidence>
<comment type="catalytic activity">
    <reaction evidence="5 6">
        <text>biotin + L-lysyl-[protein] + ATP = N(6)-biotinyl-L-lysyl-[protein] + AMP + diphosphate + H(+)</text>
        <dbReference type="Rhea" id="RHEA:11756"/>
        <dbReference type="Rhea" id="RHEA-COMP:9752"/>
        <dbReference type="Rhea" id="RHEA-COMP:10505"/>
        <dbReference type="ChEBI" id="CHEBI:15378"/>
        <dbReference type="ChEBI" id="CHEBI:29969"/>
        <dbReference type="ChEBI" id="CHEBI:30616"/>
        <dbReference type="ChEBI" id="CHEBI:33019"/>
        <dbReference type="ChEBI" id="CHEBI:57586"/>
        <dbReference type="ChEBI" id="CHEBI:83144"/>
        <dbReference type="ChEBI" id="CHEBI:456215"/>
        <dbReference type="EC" id="6.3.4.15"/>
    </reaction>
</comment>
<keyword evidence="6" id="KW-0678">Repressor</keyword>
<feature type="binding site" evidence="6">
    <location>
        <begin position="123"/>
        <end position="125"/>
    </location>
    <ligand>
        <name>biotin</name>
        <dbReference type="ChEBI" id="CHEBI:57586"/>
    </ligand>
</feature>
<dbReference type="InterPro" id="IPR045864">
    <property type="entry name" value="aa-tRNA-synth_II/BPL/LPL"/>
</dbReference>
<dbReference type="PANTHER" id="PTHR12835">
    <property type="entry name" value="BIOTIN PROTEIN LIGASE"/>
    <property type="match status" value="1"/>
</dbReference>
<reference evidence="8" key="1">
    <citation type="submission" date="2006-05" db="EMBL/GenBank/DDBJ databases">
        <title>Annotation of the draft genome assembly of Desulfuromonas acetoxidans DSM 684.</title>
        <authorList>
            <consortium name="US DOE Joint Genome Institute (JGI-ORNL)"/>
            <person name="Larimer F."/>
            <person name="Land M."/>
            <person name="Hauser L."/>
        </authorList>
    </citation>
    <scope>NUCLEOTIDE SEQUENCE [LARGE SCALE GENOMIC DNA]</scope>
    <source>
        <strain evidence="8">DSM 684</strain>
    </source>
</reference>
<dbReference type="InterPro" id="IPR004408">
    <property type="entry name" value="Biotin_CoA_COase_ligase"/>
</dbReference>
<dbReference type="Gene3D" id="2.30.30.100">
    <property type="match status" value="1"/>
</dbReference>
<keyword evidence="6" id="KW-0805">Transcription regulation</keyword>
<keyword evidence="6" id="KW-0238">DNA-binding</keyword>
<dbReference type="InterPro" id="IPR004143">
    <property type="entry name" value="BPL_LPL_catalytic"/>
</dbReference>
<dbReference type="InterPro" id="IPR003142">
    <property type="entry name" value="BPL_C"/>
</dbReference>
<dbReference type="HAMAP" id="MF_00978">
    <property type="entry name" value="Bifunct_BirA"/>
    <property type="match status" value="1"/>
</dbReference>
<dbReference type="Pfam" id="PF03099">
    <property type="entry name" value="BPL_LplA_LipB"/>
    <property type="match status" value="1"/>
</dbReference>
<dbReference type="GO" id="GO:0003677">
    <property type="term" value="F:DNA binding"/>
    <property type="evidence" value="ECO:0007669"/>
    <property type="project" value="UniProtKB-UniRule"/>
</dbReference>
<evidence type="ECO:0000256" key="4">
    <source>
        <dbReference type="ARBA" id="ARBA00023267"/>
    </source>
</evidence>
<dbReference type="InterPro" id="IPR013196">
    <property type="entry name" value="HTH_11"/>
</dbReference>
<dbReference type="SUPFAM" id="SSF46785">
    <property type="entry name" value="Winged helix' DNA-binding domain"/>
    <property type="match status" value="1"/>
</dbReference>
<feature type="binding site" evidence="6">
    <location>
        <begin position="95"/>
        <end position="97"/>
    </location>
    <ligand>
        <name>biotin</name>
        <dbReference type="ChEBI" id="CHEBI:57586"/>
    </ligand>
</feature>
<dbReference type="PANTHER" id="PTHR12835:SF5">
    <property type="entry name" value="BIOTIN--PROTEIN LIGASE"/>
    <property type="match status" value="1"/>
</dbReference>
<evidence type="ECO:0000313" key="9">
    <source>
        <dbReference type="Proteomes" id="UP000005695"/>
    </source>
</evidence>
<dbReference type="RefSeq" id="WP_006001835.1">
    <property type="nucleotide sequence ID" value="NZ_AAEW02000015.1"/>
</dbReference>
<dbReference type="Proteomes" id="UP000005695">
    <property type="component" value="Unassembled WGS sequence"/>
</dbReference>
<dbReference type="NCBIfam" id="TIGR00121">
    <property type="entry name" value="birA_ligase"/>
    <property type="match status" value="1"/>
</dbReference>
<keyword evidence="3 6" id="KW-0067">ATP-binding</keyword>
<dbReference type="EMBL" id="AAEW02000015">
    <property type="protein sequence ID" value="EAT14978.1"/>
    <property type="molecule type" value="Genomic_DNA"/>
</dbReference>
<dbReference type="AlphaFoldDB" id="Q1JXI4"/>
<dbReference type="InterPro" id="IPR008988">
    <property type="entry name" value="Transcriptional_repressor_C"/>
</dbReference>
<keyword evidence="1 6" id="KW-0436">Ligase</keyword>
<dbReference type="GO" id="GO:0006355">
    <property type="term" value="P:regulation of DNA-templated transcription"/>
    <property type="evidence" value="ECO:0007669"/>
    <property type="project" value="UniProtKB-UniRule"/>
</dbReference>
<dbReference type="InterPro" id="IPR036388">
    <property type="entry name" value="WH-like_DNA-bd_sf"/>
</dbReference>
<dbReference type="SUPFAM" id="SSF50037">
    <property type="entry name" value="C-terminal domain of transcriptional repressors"/>
    <property type="match status" value="1"/>
</dbReference>
<keyword evidence="2 6" id="KW-0547">Nucleotide-binding</keyword>
<keyword evidence="6" id="KW-0804">Transcription</keyword>
<feature type="DNA-binding region" description="H-T-H motif" evidence="6">
    <location>
        <begin position="24"/>
        <end position="43"/>
    </location>
</feature>
<gene>
    <name evidence="6" type="primary">birA</name>
    <name evidence="8" type="ORF">Dace_0756</name>
</gene>
<dbReference type="GO" id="GO:0004077">
    <property type="term" value="F:biotin--[biotin carboxyl-carrier protein] ligase activity"/>
    <property type="evidence" value="ECO:0007669"/>
    <property type="project" value="UniProtKB-UniRule"/>
</dbReference>
<dbReference type="PROSITE" id="PS51733">
    <property type="entry name" value="BPL_LPL_CATALYTIC"/>
    <property type="match status" value="1"/>
</dbReference>
<name>Q1JXI4_DESA6</name>
<feature type="binding site" evidence="6">
    <location>
        <position position="119"/>
    </location>
    <ligand>
        <name>biotin</name>
        <dbReference type="ChEBI" id="CHEBI:57586"/>
    </ligand>
</feature>
<dbReference type="CDD" id="cd00090">
    <property type="entry name" value="HTH_ARSR"/>
    <property type="match status" value="1"/>
</dbReference>
<dbReference type="Pfam" id="PF02237">
    <property type="entry name" value="BPL_C"/>
    <property type="match status" value="1"/>
</dbReference>
<accession>Q1JXI4</accession>
<evidence type="ECO:0000256" key="3">
    <source>
        <dbReference type="ARBA" id="ARBA00022840"/>
    </source>
</evidence>
<protein>
    <recommendedName>
        <fullName evidence="6">Bifunctional ligase/repressor BirA</fullName>
    </recommendedName>
    <alternativeName>
        <fullName evidence="6">Biotin--[acetyl-CoA-carboxylase] ligase</fullName>
        <ecNumber evidence="6">6.3.4.15</ecNumber>
    </alternativeName>
    <alternativeName>
        <fullName evidence="6">Biotin--protein ligase</fullName>
    </alternativeName>
    <alternativeName>
        <fullName evidence="6">Biotin-[acetyl-CoA carboxylase] synthetase</fullName>
    </alternativeName>
</protein>
<dbReference type="SUPFAM" id="SSF55681">
    <property type="entry name" value="Class II aaRS and biotin synthetases"/>
    <property type="match status" value="1"/>
</dbReference>
<keyword evidence="4 6" id="KW-0092">Biotin</keyword>
<dbReference type="EC" id="6.3.4.15" evidence="6"/>
<comment type="function">
    <text evidence="6">Acts both as a biotin--[acetyl-CoA-carboxylase] ligase and a repressor.</text>
</comment>
<evidence type="ECO:0000256" key="1">
    <source>
        <dbReference type="ARBA" id="ARBA00022598"/>
    </source>
</evidence>
<dbReference type="InterPro" id="IPR030855">
    <property type="entry name" value="Bifunct_BirA"/>
</dbReference>
<evidence type="ECO:0000256" key="6">
    <source>
        <dbReference type="HAMAP-Rule" id="MF_00978"/>
    </source>
</evidence>
<dbReference type="Pfam" id="PF08279">
    <property type="entry name" value="HTH_11"/>
    <property type="match status" value="1"/>
</dbReference>
<dbReference type="InterPro" id="IPR036390">
    <property type="entry name" value="WH_DNA-bd_sf"/>
</dbReference>
<dbReference type="GO" id="GO:0005524">
    <property type="term" value="F:ATP binding"/>
    <property type="evidence" value="ECO:0007669"/>
    <property type="project" value="UniProtKB-UniRule"/>
</dbReference>
<evidence type="ECO:0000259" key="7">
    <source>
        <dbReference type="PROSITE" id="PS51733"/>
    </source>
</evidence>
<comment type="caution">
    <text evidence="8">The sequence shown here is derived from an EMBL/GenBank/DDBJ whole genome shotgun (WGS) entry which is preliminary data.</text>
</comment>
<dbReference type="Gene3D" id="1.10.10.10">
    <property type="entry name" value="Winged helix-like DNA-binding domain superfamily/Winged helix DNA-binding domain"/>
    <property type="match status" value="1"/>
</dbReference>
<proteinExistence type="inferred from homology"/>